<dbReference type="Gene3D" id="3.30.40.10">
    <property type="entry name" value="Zinc/RING finger domain, C3HC4 (zinc finger)"/>
    <property type="match status" value="2"/>
</dbReference>
<reference evidence="5 7" key="1">
    <citation type="submission" date="2022-05" db="EMBL/GenBank/DDBJ databases">
        <authorList>
            <consortium name="Genoscope - CEA"/>
            <person name="William W."/>
        </authorList>
    </citation>
    <scope>NUCLEOTIDE SEQUENCE [LARGE SCALE GENOMIC DNA]</scope>
</reference>
<dbReference type="Pfam" id="PF00097">
    <property type="entry name" value="zf-C3HC4"/>
    <property type="match status" value="1"/>
</dbReference>
<protein>
    <recommendedName>
        <fullName evidence="4">Zinc finger C3HC4 RING-type domain-containing protein</fullName>
    </recommendedName>
</protein>
<evidence type="ECO:0000313" key="5">
    <source>
        <dbReference type="EMBL" id="CAH3104240.1"/>
    </source>
</evidence>
<dbReference type="GO" id="GO:0043122">
    <property type="term" value="P:regulation of canonical NF-kappaB signal transduction"/>
    <property type="evidence" value="ECO:0007669"/>
    <property type="project" value="TreeGrafter"/>
</dbReference>
<dbReference type="EMBL" id="CALNXJ010000009">
    <property type="protein sequence ID" value="CAH3104240.1"/>
    <property type="molecule type" value="Genomic_DNA"/>
</dbReference>
<dbReference type="GO" id="GO:0008270">
    <property type="term" value="F:zinc ion binding"/>
    <property type="evidence" value="ECO:0007669"/>
    <property type="project" value="UniProtKB-KW"/>
</dbReference>
<feature type="domain" description="Zinc finger C3HC4 RING-type" evidence="4">
    <location>
        <begin position="3"/>
        <end position="33"/>
    </location>
</feature>
<sequence length="144" mass="15726">MVKPVTLACGHSGCRHCLATLIGIETFPKCPLCKAPIGTDVTLHVNVALDDIIGDFNVKCNKSGCLWKGKFHEHEQHLKRCGKFQTACANDGCGEMVARRGWQHTLRNVQSTNSLASNAVEKLPGNLSRSILLPFAQIRGYCAH</sequence>
<dbReference type="PANTHER" id="PTHR10131:SF151">
    <property type="entry name" value="TNF RECEPTOR ASSOCIATED FACTOR (TRAF) HOMOLOG"/>
    <property type="match status" value="1"/>
</dbReference>
<proteinExistence type="predicted"/>
<keyword evidence="2" id="KW-0863">Zinc-finger</keyword>
<keyword evidence="7" id="KW-1185">Reference proteome</keyword>
<keyword evidence="3" id="KW-0862">Zinc</keyword>
<dbReference type="EMBL" id="CALNXJ010000152">
    <property type="protein sequence ID" value="CAH3167248.1"/>
    <property type="molecule type" value="Genomic_DNA"/>
</dbReference>
<accession>A0AAU9W9U4</accession>
<dbReference type="InterPro" id="IPR013083">
    <property type="entry name" value="Znf_RING/FYVE/PHD"/>
</dbReference>
<evidence type="ECO:0000313" key="7">
    <source>
        <dbReference type="Proteomes" id="UP001159428"/>
    </source>
</evidence>
<dbReference type="Proteomes" id="UP001159428">
    <property type="component" value="Unassembled WGS sequence"/>
</dbReference>
<organism evidence="5 7">
    <name type="scientific">Pocillopora meandrina</name>
    <dbReference type="NCBI Taxonomy" id="46732"/>
    <lineage>
        <taxon>Eukaryota</taxon>
        <taxon>Metazoa</taxon>
        <taxon>Cnidaria</taxon>
        <taxon>Anthozoa</taxon>
        <taxon>Hexacorallia</taxon>
        <taxon>Scleractinia</taxon>
        <taxon>Astrocoeniina</taxon>
        <taxon>Pocilloporidae</taxon>
        <taxon>Pocillopora</taxon>
    </lineage>
</organism>
<evidence type="ECO:0000313" key="6">
    <source>
        <dbReference type="EMBL" id="CAH3167248.1"/>
    </source>
</evidence>
<evidence type="ECO:0000256" key="3">
    <source>
        <dbReference type="ARBA" id="ARBA00022833"/>
    </source>
</evidence>
<comment type="caution">
    <text evidence="5">The sequence shown here is derived from an EMBL/GenBank/DDBJ whole genome shotgun (WGS) entry which is preliminary data.</text>
</comment>
<dbReference type="SUPFAM" id="SSF57850">
    <property type="entry name" value="RING/U-box"/>
    <property type="match status" value="1"/>
</dbReference>
<keyword evidence="1" id="KW-0479">Metal-binding</keyword>
<dbReference type="InterPro" id="IPR018957">
    <property type="entry name" value="Znf_C3HC4_RING-type"/>
</dbReference>
<dbReference type="AlphaFoldDB" id="A0AAU9W9U4"/>
<evidence type="ECO:0000256" key="1">
    <source>
        <dbReference type="ARBA" id="ARBA00022723"/>
    </source>
</evidence>
<evidence type="ECO:0000259" key="4">
    <source>
        <dbReference type="Pfam" id="PF00097"/>
    </source>
</evidence>
<dbReference type="PANTHER" id="PTHR10131">
    <property type="entry name" value="TNF RECEPTOR ASSOCIATED FACTOR"/>
    <property type="match status" value="1"/>
</dbReference>
<gene>
    <name evidence="6" type="ORF">PMEA_00007035</name>
    <name evidence="5" type="ORF">PMEA_00034596</name>
</gene>
<name>A0AAU9W9U4_9CNID</name>
<dbReference type="SUPFAM" id="SSF49599">
    <property type="entry name" value="TRAF domain-like"/>
    <property type="match status" value="1"/>
</dbReference>
<evidence type="ECO:0000256" key="2">
    <source>
        <dbReference type="ARBA" id="ARBA00022771"/>
    </source>
</evidence>